<accession>A0ABU2C2N9</accession>
<dbReference type="InterPro" id="IPR036291">
    <property type="entry name" value="NAD(P)-bd_dom_sf"/>
</dbReference>
<dbReference type="PANTHER" id="PTHR43245">
    <property type="entry name" value="BIFUNCTIONAL POLYMYXIN RESISTANCE PROTEIN ARNA"/>
    <property type="match status" value="1"/>
</dbReference>
<gene>
    <name evidence="2" type="ORF">J2X19_000252</name>
</gene>
<dbReference type="CDD" id="cd05232">
    <property type="entry name" value="UDP_G4E_4_SDR_e"/>
    <property type="match status" value="1"/>
</dbReference>
<reference evidence="2 3" key="1">
    <citation type="submission" date="2023-07" db="EMBL/GenBank/DDBJ databases">
        <title>Sorghum-associated microbial communities from plants grown in Nebraska, USA.</title>
        <authorList>
            <person name="Schachtman D."/>
        </authorList>
    </citation>
    <scope>NUCLEOTIDE SEQUENCE [LARGE SCALE GENOMIC DNA]</scope>
    <source>
        <strain evidence="2 3">BE313</strain>
    </source>
</reference>
<name>A0ABU2C2N9_9BURK</name>
<sequence length="317" mass="33366">MKVLVTGATGLIGRALLAQLQTLPQFMPRAAVRQLASDRIHAGIETVLVADLSADTDWHAALAGVDTVVHLAARVHVVNEQANDPLLAFRQVNVAGSMRLAQMAVEAGVKRLVYMSSAKVNGEATAVGQAFSESSPLAPQGPYGISKLETEQGLLKIAQATGLELTILRPPLVYGPGVQANFAALAAAVARGIPLPLGAMGNQRSLVSVDNLVDLITTTLNHPAAANQIFMASDGEDLSTKELVQRIAQAMERPARLLPVPAWMLMASAAMLGQQGAAQRLCGNLQVDITKARTVLGWAPPVSVDEGLRRAVAGYRK</sequence>
<dbReference type="InterPro" id="IPR050177">
    <property type="entry name" value="Lipid_A_modif_metabolic_enz"/>
</dbReference>
<dbReference type="Proteomes" id="UP001180487">
    <property type="component" value="Unassembled WGS sequence"/>
</dbReference>
<dbReference type="InterPro" id="IPR001509">
    <property type="entry name" value="Epimerase_deHydtase"/>
</dbReference>
<evidence type="ECO:0000313" key="3">
    <source>
        <dbReference type="Proteomes" id="UP001180487"/>
    </source>
</evidence>
<dbReference type="RefSeq" id="WP_310369928.1">
    <property type="nucleotide sequence ID" value="NZ_JAVDXT010000001.1"/>
</dbReference>
<evidence type="ECO:0000259" key="1">
    <source>
        <dbReference type="Pfam" id="PF01370"/>
    </source>
</evidence>
<keyword evidence="3" id="KW-1185">Reference proteome</keyword>
<dbReference type="PANTHER" id="PTHR43245:SF58">
    <property type="entry name" value="BLL5923 PROTEIN"/>
    <property type="match status" value="1"/>
</dbReference>
<proteinExistence type="predicted"/>
<evidence type="ECO:0000313" key="2">
    <source>
        <dbReference type="EMBL" id="MDR7375594.1"/>
    </source>
</evidence>
<dbReference type="EMBL" id="JAVDXT010000001">
    <property type="protein sequence ID" value="MDR7375594.1"/>
    <property type="molecule type" value="Genomic_DNA"/>
</dbReference>
<organism evidence="2 3">
    <name type="scientific">Rhodoferax ferrireducens</name>
    <dbReference type="NCBI Taxonomy" id="192843"/>
    <lineage>
        <taxon>Bacteria</taxon>
        <taxon>Pseudomonadati</taxon>
        <taxon>Pseudomonadota</taxon>
        <taxon>Betaproteobacteria</taxon>
        <taxon>Burkholderiales</taxon>
        <taxon>Comamonadaceae</taxon>
        <taxon>Rhodoferax</taxon>
    </lineage>
</organism>
<dbReference type="Pfam" id="PF01370">
    <property type="entry name" value="Epimerase"/>
    <property type="match status" value="1"/>
</dbReference>
<feature type="domain" description="NAD-dependent epimerase/dehydratase" evidence="1">
    <location>
        <begin position="3"/>
        <end position="226"/>
    </location>
</feature>
<dbReference type="Gene3D" id="3.40.50.720">
    <property type="entry name" value="NAD(P)-binding Rossmann-like Domain"/>
    <property type="match status" value="1"/>
</dbReference>
<dbReference type="SUPFAM" id="SSF51735">
    <property type="entry name" value="NAD(P)-binding Rossmann-fold domains"/>
    <property type="match status" value="1"/>
</dbReference>
<comment type="caution">
    <text evidence="2">The sequence shown here is derived from an EMBL/GenBank/DDBJ whole genome shotgun (WGS) entry which is preliminary data.</text>
</comment>
<protein>
    <submittedName>
        <fullName evidence="2">Nucleoside-diphosphate-sugar epimerase</fullName>
    </submittedName>
</protein>